<evidence type="ECO:0000259" key="3">
    <source>
        <dbReference type="Pfam" id="PF00149"/>
    </source>
</evidence>
<gene>
    <name evidence="4" type="ORF">LY90DRAFT_519064</name>
</gene>
<dbReference type="SUPFAM" id="SSF56300">
    <property type="entry name" value="Metallo-dependent phosphatases"/>
    <property type="match status" value="1"/>
</dbReference>
<organism evidence="4 5">
    <name type="scientific">Neocallimastix californiae</name>
    <dbReference type="NCBI Taxonomy" id="1754190"/>
    <lineage>
        <taxon>Eukaryota</taxon>
        <taxon>Fungi</taxon>
        <taxon>Fungi incertae sedis</taxon>
        <taxon>Chytridiomycota</taxon>
        <taxon>Chytridiomycota incertae sedis</taxon>
        <taxon>Neocallimastigomycetes</taxon>
        <taxon>Neocallimastigales</taxon>
        <taxon>Neocallimastigaceae</taxon>
        <taxon>Neocallimastix</taxon>
    </lineage>
</organism>
<feature type="compositionally biased region" description="Polar residues" evidence="1">
    <location>
        <begin position="503"/>
        <end position="514"/>
    </location>
</feature>
<accession>A0A1Y1ZDI7</accession>
<dbReference type="OrthoDB" id="5597180at2759"/>
<evidence type="ECO:0000256" key="2">
    <source>
        <dbReference type="SAM" id="Phobius"/>
    </source>
</evidence>
<feature type="compositionally biased region" description="Low complexity" evidence="1">
    <location>
        <begin position="515"/>
        <end position="526"/>
    </location>
</feature>
<dbReference type="InterPro" id="IPR004843">
    <property type="entry name" value="Calcineurin-like_PHP"/>
</dbReference>
<keyword evidence="2" id="KW-0472">Membrane</keyword>
<name>A0A1Y1ZDI7_9FUNG</name>
<evidence type="ECO:0000256" key="1">
    <source>
        <dbReference type="SAM" id="MobiDB-lite"/>
    </source>
</evidence>
<dbReference type="InterPro" id="IPR029052">
    <property type="entry name" value="Metallo-depent_PP-like"/>
</dbReference>
<feature type="transmembrane region" description="Helical" evidence="2">
    <location>
        <begin position="390"/>
        <end position="410"/>
    </location>
</feature>
<feature type="domain" description="Calcineurin-like phosphoesterase" evidence="3">
    <location>
        <begin position="33"/>
        <end position="227"/>
    </location>
</feature>
<protein>
    <recommendedName>
        <fullName evidence="3">Calcineurin-like phosphoesterase domain-containing protein</fullName>
    </recommendedName>
</protein>
<keyword evidence="5" id="KW-1185">Reference proteome</keyword>
<dbReference type="GO" id="GO:0016787">
    <property type="term" value="F:hydrolase activity"/>
    <property type="evidence" value="ECO:0007669"/>
    <property type="project" value="InterPro"/>
</dbReference>
<keyword evidence="2" id="KW-1133">Transmembrane helix</keyword>
<evidence type="ECO:0000313" key="4">
    <source>
        <dbReference type="EMBL" id="ORY08027.1"/>
    </source>
</evidence>
<sequence>MFHSPYLKAAKSSQTTITNEQLNSFSYGADQFKLAIIGDSGTEKEANEVMKLTSFDALLHLGDYDYECSPDKYFNTVLDKSRKYQFMGVIGNHDAKHECSDSEAERFKNNVYNEMTSSKNSRVKCEFSSSKFMWSCVYKNMRIIGLTPGINGADNRKEQLAFLKKHLNNASEDWKICSWHYYDKYYHTGKYLNDGDIVSGHDSDSESFYDYCREQGAIIFSAHDHVYARTHVMSQFKKPTIDKYDRITDASIVQIRKGATIDILNGTGGWEIYIEQGEQKDYSHWQKKYARGSKSENAKKYGGLFCDFNYGGNPKKAYCQFLRINSSDKVFDSFYIYRNENPSSVKYTKIDDDFKNEKLNAYKTAHNIHDSVPEKENKSFPKSIINATTLGIGGSVCVAIAALGGGIFLYKRNKKYDNIPKSMILSFYSTNGTYDNNNNSVNYTLINTKDNSHVIDGFATVKHNEFYQNQDENNGYDEPSYYSNAYDDDNYPSNSRKYNYYTRQPDTDNGISPQVTVNNNYTDNNNIFSKYQ</sequence>
<dbReference type="Gene3D" id="3.60.21.10">
    <property type="match status" value="1"/>
</dbReference>
<proteinExistence type="predicted"/>
<dbReference type="EMBL" id="MCOG01000426">
    <property type="protein sequence ID" value="ORY08027.1"/>
    <property type="molecule type" value="Genomic_DNA"/>
</dbReference>
<keyword evidence="2" id="KW-0812">Transmembrane</keyword>
<reference evidence="4 5" key="1">
    <citation type="submission" date="2016-08" db="EMBL/GenBank/DDBJ databases">
        <title>A Parts List for Fungal Cellulosomes Revealed by Comparative Genomics.</title>
        <authorList>
            <consortium name="DOE Joint Genome Institute"/>
            <person name="Haitjema C.H."/>
            <person name="Gilmore S.P."/>
            <person name="Henske J.K."/>
            <person name="Solomon K.V."/>
            <person name="De Groot R."/>
            <person name="Kuo A."/>
            <person name="Mondo S.J."/>
            <person name="Salamov A.A."/>
            <person name="Labutti K."/>
            <person name="Zhao Z."/>
            <person name="Chiniquy J."/>
            <person name="Barry K."/>
            <person name="Brewer H.M."/>
            <person name="Purvine S.O."/>
            <person name="Wright A.T."/>
            <person name="Boxma B."/>
            <person name="Van Alen T."/>
            <person name="Hackstein J.H."/>
            <person name="Baker S.E."/>
            <person name="Grigoriev I.V."/>
            <person name="O'Malley M.A."/>
        </authorList>
    </citation>
    <scope>NUCLEOTIDE SEQUENCE [LARGE SCALE GENOMIC DNA]</scope>
    <source>
        <strain evidence="4 5">G1</strain>
    </source>
</reference>
<dbReference type="Proteomes" id="UP000193920">
    <property type="component" value="Unassembled WGS sequence"/>
</dbReference>
<evidence type="ECO:0000313" key="5">
    <source>
        <dbReference type="Proteomes" id="UP000193920"/>
    </source>
</evidence>
<feature type="region of interest" description="Disordered" evidence="1">
    <location>
        <begin position="503"/>
        <end position="532"/>
    </location>
</feature>
<dbReference type="AlphaFoldDB" id="A0A1Y1ZDI7"/>
<comment type="caution">
    <text evidence="4">The sequence shown here is derived from an EMBL/GenBank/DDBJ whole genome shotgun (WGS) entry which is preliminary data.</text>
</comment>
<dbReference type="Pfam" id="PF00149">
    <property type="entry name" value="Metallophos"/>
    <property type="match status" value="1"/>
</dbReference>